<proteinExistence type="predicted"/>
<dbReference type="RefSeq" id="WP_332289500.1">
    <property type="nucleotide sequence ID" value="NZ_JAZIBG010000025.1"/>
</dbReference>
<evidence type="ECO:0000313" key="2">
    <source>
        <dbReference type="EMBL" id="MEF7614507.1"/>
    </source>
</evidence>
<keyword evidence="1" id="KW-0812">Transmembrane</keyword>
<keyword evidence="3" id="KW-1185">Reference proteome</keyword>
<evidence type="ECO:0008006" key="4">
    <source>
        <dbReference type="Google" id="ProtNLM"/>
    </source>
</evidence>
<feature type="transmembrane region" description="Helical" evidence="1">
    <location>
        <begin position="34"/>
        <end position="50"/>
    </location>
</feature>
<feature type="transmembrane region" description="Helical" evidence="1">
    <location>
        <begin position="6"/>
        <end position="22"/>
    </location>
</feature>
<organism evidence="2 3">
    <name type="scientific">Aquincola agrisoli</name>
    <dbReference type="NCBI Taxonomy" id="3119538"/>
    <lineage>
        <taxon>Bacteria</taxon>
        <taxon>Pseudomonadati</taxon>
        <taxon>Pseudomonadota</taxon>
        <taxon>Betaproteobacteria</taxon>
        <taxon>Burkholderiales</taxon>
        <taxon>Sphaerotilaceae</taxon>
        <taxon>Aquincola</taxon>
    </lineage>
</organism>
<feature type="transmembrane region" description="Helical" evidence="1">
    <location>
        <begin position="56"/>
        <end position="73"/>
    </location>
</feature>
<accession>A0AAW9QGJ2</accession>
<gene>
    <name evidence="2" type="ORF">V4F39_11360</name>
</gene>
<keyword evidence="1" id="KW-1133">Transmembrane helix</keyword>
<evidence type="ECO:0000256" key="1">
    <source>
        <dbReference type="SAM" id="Phobius"/>
    </source>
</evidence>
<keyword evidence="1" id="KW-0472">Membrane</keyword>
<name>A0AAW9QGJ2_9BURK</name>
<evidence type="ECO:0000313" key="3">
    <source>
        <dbReference type="Proteomes" id="UP001336250"/>
    </source>
</evidence>
<dbReference type="Proteomes" id="UP001336250">
    <property type="component" value="Unassembled WGS sequence"/>
</dbReference>
<comment type="caution">
    <text evidence="2">The sequence shown here is derived from an EMBL/GenBank/DDBJ whole genome shotgun (WGS) entry which is preliminary data.</text>
</comment>
<protein>
    <recommendedName>
        <fullName evidence="4">DUF1453 domain-containing protein</fullName>
    </recommendedName>
</protein>
<dbReference type="EMBL" id="JAZIBG010000025">
    <property type="protein sequence ID" value="MEF7614507.1"/>
    <property type="molecule type" value="Genomic_DNA"/>
</dbReference>
<dbReference type="AlphaFoldDB" id="A0AAW9QGJ2"/>
<sequence>MSITEIVILLALTGYAIYRQSVSHAVVGRTRFKLALVYAAVGLAVGGFYLPPDGRAWLVLLVGLVASLVVGLVRGRLSLLTLRPDGVVLSRGTPLTIGLFVALVASKYAWGAWEFLHHAHPHGGFGEVLLQIAAMAALQAEVVWRRALALRPGHGPARDGFGAARRVPEG</sequence>
<reference evidence="2 3" key="1">
    <citation type="submission" date="2024-02" db="EMBL/GenBank/DDBJ databases">
        <title>Genome sequence of Aquincola sp. MAHUQ-54.</title>
        <authorList>
            <person name="Huq M.A."/>
        </authorList>
    </citation>
    <scope>NUCLEOTIDE SEQUENCE [LARGE SCALE GENOMIC DNA]</scope>
    <source>
        <strain evidence="2 3">MAHUQ-54</strain>
    </source>
</reference>